<feature type="domain" description="Alcohol dehydrogenase-like N-terminal" evidence="3">
    <location>
        <begin position="26"/>
        <end position="123"/>
    </location>
</feature>
<dbReference type="EMBL" id="UHJJ01000009">
    <property type="protein sequence ID" value="SUQ15069.1"/>
    <property type="molecule type" value="Genomic_DNA"/>
</dbReference>
<accession>A0A315ZUG2</accession>
<dbReference type="SUPFAM" id="SSF51735">
    <property type="entry name" value="NAD(P)-binding Rossmann-fold domains"/>
    <property type="match status" value="1"/>
</dbReference>
<protein>
    <submittedName>
        <fullName evidence="4">Threonine dehydrogenase</fullName>
    </submittedName>
</protein>
<organism evidence="4 5">
    <name type="scientific">Faecalicatena contorta</name>
    <dbReference type="NCBI Taxonomy" id="39482"/>
    <lineage>
        <taxon>Bacteria</taxon>
        <taxon>Bacillati</taxon>
        <taxon>Bacillota</taxon>
        <taxon>Clostridia</taxon>
        <taxon>Lachnospirales</taxon>
        <taxon>Lachnospiraceae</taxon>
        <taxon>Faecalicatena</taxon>
    </lineage>
</organism>
<dbReference type="OrthoDB" id="9787435at2"/>
<reference evidence="5" key="1">
    <citation type="submission" date="2017-07" db="EMBL/GenBank/DDBJ databases">
        <authorList>
            <person name="Varghese N."/>
            <person name="Submissions S."/>
        </authorList>
    </citation>
    <scope>NUCLEOTIDE SEQUENCE [LARGE SCALE GENOMIC DNA]</scope>
    <source>
        <strain evidence="5">NLAE-zl-C134</strain>
    </source>
</reference>
<keyword evidence="1" id="KW-0560">Oxidoreductase</keyword>
<dbReference type="InterPro" id="IPR013154">
    <property type="entry name" value="ADH-like_N"/>
</dbReference>
<evidence type="ECO:0000313" key="4">
    <source>
        <dbReference type="EMBL" id="SUQ15069.1"/>
    </source>
</evidence>
<evidence type="ECO:0000256" key="1">
    <source>
        <dbReference type="ARBA" id="ARBA00023002"/>
    </source>
</evidence>
<evidence type="ECO:0000313" key="5">
    <source>
        <dbReference type="Proteomes" id="UP000254051"/>
    </source>
</evidence>
<dbReference type="Gene3D" id="3.40.50.720">
    <property type="entry name" value="NAD(P)-binding Rossmann-like Domain"/>
    <property type="match status" value="1"/>
</dbReference>
<sequence>MQVRGVRLHGAGDLRLEEFKIPEIKEDEILLKVISDSICMSTWKEVKLGKEHIRVPENIDTNPVIVGHEFSGIIAQVGEKWKKEYTPGERFVVLPGIPGQMGAPGYSYEYFGGAVTYCIIPNDVIEKDCLLHYDGNTFYEVSVAEPMYCIIGGYNSNFHTDDLSYDHYKGTKKGGNILILGGCGPMGLGAVSYALAMENKPGMVVVTDISEERIEHAKKVISVEEAAQKGVKLLYINTSNINKEVKELLSLTDGKGYDDVFVYAPIQSVAETGNRVLAFDGCMNLFAGPSDSQFSASMNLYDSHYKKTKIIGSSGGIRSDLEEALALISAEKINPSVMITHVGGINSIVDATLHLPEIPGGKKLAYIQFDMPLTAIEDFKELGKTDLLYAKLADACDRHNGLWNKDAEDILLDHFNVEV</sequence>
<name>A0A315ZUG2_9FIRM</name>
<dbReference type="InterPro" id="IPR011032">
    <property type="entry name" value="GroES-like_sf"/>
</dbReference>
<evidence type="ECO:0000259" key="3">
    <source>
        <dbReference type="Pfam" id="PF08240"/>
    </source>
</evidence>
<feature type="domain" description="Alcohol dehydrogenase-like C-terminal" evidence="2">
    <location>
        <begin position="185"/>
        <end position="329"/>
    </location>
</feature>
<proteinExistence type="predicted"/>
<dbReference type="InterPro" id="IPR013149">
    <property type="entry name" value="ADH-like_C"/>
</dbReference>
<dbReference type="InterPro" id="IPR050129">
    <property type="entry name" value="Zn_alcohol_dh"/>
</dbReference>
<dbReference type="Proteomes" id="UP000254051">
    <property type="component" value="Unassembled WGS sequence"/>
</dbReference>
<dbReference type="PANTHER" id="PTHR43401">
    <property type="entry name" value="L-THREONINE 3-DEHYDROGENASE"/>
    <property type="match status" value="1"/>
</dbReference>
<dbReference type="PANTHER" id="PTHR43401:SF2">
    <property type="entry name" value="L-THREONINE 3-DEHYDROGENASE"/>
    <property type="match status" value="1"/>
</dbReference>
<dbReference type="InterPro" id="IPR036291">
    <property type="entry name" value="NAD(P)-bd_dom_sf"/>
</dbReference>
<dbReference type="RefSeq" id="WP_109712542.1">
    <property type="nucleotide sequence ID" value="NZ_QGDS01000009.1"/>
</dbReference>
<dbReference type="GO" id="GO:0016491">
    <property type="term" value="F:oxidoreductase activity"/>
    <property type="evidence" value="ECO:0007669"/>
    <property type="project" value="UniProtKB-KW"/>
</dbReference>
<dbReference type="AlphaFoldDB" id="A0A315ZUG2"/>
<dbReference type="Pfam" id="PF00107">
    <property type="entry name" value="ADH_zinc_N"/>
    <property type="match status" value="1"/>
</dbReference>
<dbReference type="Pfam" id="PF08240">
    <property type="entry name" value="ADH_N"/>
    <property type="match status" value="1"/>
</dbReference>
<evidence type="ECO:0000259" key="2">
    <source>
        <dbReference type="Pfam" id="PF00107"/>
    </source>
</evidence>
<dbReference type="SUPFAM" id="SSF50129">
    <property type="entry name" value="GroES-like"/>
    <property type="match status" value="1"/>
</dbReference>
<gene>
    <name evidence="4" type="ORF">SAMN05216529_109121</name>
</gene>
<dbReference type="Gene3D" id="3.90.180.10">
    <property type="entry name" value="Medium-chain alcohol dehydrogenases, catalytic domain"/>
    <property type="match status" value="2"/>
</dbReference>
<keyword evidence="5" id="KW-1185">Reference proteome</keyword>